<evidence type="ECO:0000256" key="1">
    <source>
        <dbReference type="SAM" id="MobiDB-lite"/>
    </source>
</evidence>
<dbReference type="Proteomes" id="UP001271007">
    <property type="component" value="Unassembled WGS sequence"/>
</dbReference>
<evidence type="ECO:0000313" key="3">
    <source>
        <dbReference type="Proteomes" id="UP001271007"/>
    </source>
</evidence>
<evidence type="ECO:0000313" key="2">
    <source>
        <dbReference type="EMBL" id="KAK3057558.1"/>
    </source>
</evidence>
<dbReference type="AlphaFoldDB" id="A0AAJ0LWA5"/>
<gene>
    <name evidence="2" type="ORF">LTR09_001742</name>
</gene>
<reference evidence="2" key="1">
    <citation type="submission" date="2023-04" db="EMBL/GenBank/DDBJ databases">
        <title>Black Yeasts Isolated from many extreme environments.</title>
        <authorList>
            <person name="Coleine C."/>
            <person name="Stajich J.E."/>
            <person name="Selbmann L."/>
        </authorList>
    </citation>
    <scope>NUCLEOTIDE SEQUENCE</scope>
    <source>
        <strain evidence="2">CCFEE 5312</strain>
    </source>
</reference>
<proteinExistence type="predicted"/>
<name>A0AAJ0LWA5_9PEZI</name>
<accession>A0AAJ0LWA5</accession>
<comment type="caution">
    <text evidence="2">The sequence shown here is derived from an EMBL/GenBank/DDBJ whole genome shotgun (WGS) entry which is preliminary data.</text>
</comment>
<protein>
    <submittedName>
        <fullName evidence="2">Uncharacterized protein</fullName>
    </submittedName>
</protein>
<organism evidence="2 3">
    <name type="scientific">Extremus antarcticus</name>
    <dbReference type="NCBI Taxonomy" id="702011"/>
    <lineage>
        <taxon>Eukaryota</taxon>
        <taxon>Fungi</taxon>
        <taxon>Dikarya</taxon>
        <taxon>Ascomycota</taxon>
        <taxon>Pezizomycotina</taxon>
        <taxon>Dothideomycetes</taxon>
        <taxon>Dothideomycetidae</taxon>
        <taxon>Mycosphaerellales</taxon>
        <taxon>Extremaceae</taxon>
        <taxon>Extremus</taxon>
    </lineage>
</organism>
<feature type="region of interest" description="Disordered" evidence="1">
    <location>
        <begin position="1"/>
        <end position="34"/>
    </location>
</feature>
<keyword evidence="3" id="KW-1185">Reference proteome</keyword>
<dbReference type="EMBL" id="JAWDJX010000003">
    <property type="protein sequence ID" value="KAK3057558.1"/>
    <property type="molecule type" value="Genomic_DNA"/>
</dbReference>
<sequence length="284" mass="31429">MRPMKRAARDFEDGPNAANTPSKVPKLDRTAMPGPTEVINVSASSPQLALPGQQGSMHATSSRAIARMERYLTLLERESDELKSTAEGLGKLIAQSEKGFNGSSGAARNDLVMTRKERNEWQKLVLNVEAHYEAEKKKTLQGVAFLLDGKDASLEKASGRNEHLVGLVDDLESRVVGLESDVIQVQVETEQELWEETKKLEAYYATQIEALDDQVARLEEGTAVHGHHAPSIEAWRGHVSVLQKDILNMSNTAGTTLVCCRTRAMLRRSELSTSRLTTKLMYWG</sequence>